<organism evidence="5 6">
    <name type="scientific">Exilibacterium tricleocarpae</name>
    <dbReference type="NCBI Taxonomy" id="2591008"/>
    <lineage>
        <taxon>Bacteria</taxon>
        <taxon>Pseudomonadati</taxon>
        <taxon>Pseudomonadota</taxon>
        <taxon>Gammaproteobacteria</taxon>
        <taxon>Cellvibrionales</taxon>
        <taxon>Cellvibrionaceae</taxon>
        <taxon>Exilibacterium</taxon>
    </lineage>
</organism>
<evidence type="ECO:0000256" key="2">
    <source>
        <dbReference type="ARBA" id="ARBA00023125"/>
    </source>
</evidence>
<reference evidence="5 6" key="1">
    <citation type="submission" date="2019-06" db="EMBL/GenBank/DDBJ databases">
        <title>Whole genome sequence for Cellvibrionaceae sp. R142.</title>
        <authorList>
            <person name="Wang G."/>
        </authorList>
    </citation>
    <scope>NUCLEOTIDE SEQUENCE [LARGE SCALE GENOMIC DNA]</scope>
    <source>
        <strain evidence="5 6">R142</strain>
    </source>
</reference>
<dbReference type="GO" id="GO:0003677">
    <property type="term" value="F:DNA binding"/>
    <property type="evidence" value="ECO:0007669"/>
    <property type="project" value="UniProtKB-KW"/>
</dbReference>
<comment type="caution">
    <text evidence="5">The sequence shown here is derived from an EMBL/GenBank/DDBJ whole genome shotgun (WGS) entry which is preliminary data.</text>
</comment>
<dbReference type="Proteomes" id="UP000319732">
    <property type="component" value="Unassembled WGS sequence"/>
</dbReference>
<dbReference type="InterPro" id="IPR010982">
    <property type="entry name" value="Lambda_DNA-bd_dom_sf"/>
</dbReference>
<dbReference type="AlphaFoldDB" id="A0A545SN74"/>
<dbReference type="SUPFAM" id="SSF51306">
    <property type="entry name" value="LexA/Signal peptidase"/>
    <property type="match status" value="1"/>
</dbReference>
<sequence>MMMKTPGAIKERIAYIRDRLCLSQLEFAEEVGITQGALSQLESGKSKLSLDTIRKISHTYSVNCNWLINGDGDMLMKEESPGVDVSVANSHEEGLIPLINEEARAGYIERCQDLEFISTLDVYKIPGYEVGNYRLFEIEGDSMLPTIHPREIVVAEKVETTENLENGTLCIVIAEDGIVAKRAYQDELDMSLLILKSDNADFKTYTLKLDEVIEIWEIKAKITNVFAQEQLISAARMETLESDIQELKQKMSEVYKNTQPVKD</sequence>
<keyword evidence="1" id="KW-0805">Transcription regulation</keyword>
<dbReference type="Gene3D" id="1.10.260.40">
    <property type="entry name" value="lambda repressor-like DNA-binding domains"/>
    <property type="match status" value="1"/>
</dbReference>
<dbReference type="InterPro" id="IPR036286">
    <property type="entry name" value="LexA/Signal_pep-like_sf"/>
</dbReference>
<feature type="domain" description="HTH cro/C1-type" evidence="4">
    <location>
        <begin position="13"/>
        <end position="67"/>
    </location>
</feature>
<dbReference type="Pfam" id="PF01381">
    <property type="entry name" value="HTH_3"/>
    <property type="match status" value="1"/>
</dbReference>
<dbReference type="Pfam" id="PF00717">
    <property type="entry name" value="Peptidase_S24"/>
    <property type="match status" value="1"/>
</dbReference>
<dbReference type="PROSITE" id="PS50943">
    <property type="entry name" value="HTH_CROC1"/>
    <property type="match status" value="1"/>
</dbReference>
<keyword evidence="2" id="KW-0238">DNA-binding</keyword>
<dbReference type="PANTHER" id="PTHR40661">
    <property type="match status" value="1"/>
</dbReference>
<gene>
    <name evidence="5" type="ORF">FKG94_27375</name>
</gene>
<keyword evidence="6" id="KW-1185">Reference proteome</keyword>
<dbReference type="PANTHER" id="PTHR40661:SF3">
    <property type="entry name" value="FELS-1 PROPHAGE TRANSCRIPTIONAL REGULATOR"/>
    <property type="match status" value="1"/>
</dbReference>
<dbReference type="EMBL" id="VHSG01000042">
    <property type="protein sequence ID" value="TQV66316.1"/>
    <property type="molecule type" value="Genomic_DNA"/>
</dbReference>
<name>A0A545SN74_9GAMM</name>
<dbReference type="SUPFAM" id="SSF47413">
    <property type="entry name" value="lambda repressor-like DNA-binding domains"/>
    <property type="match status" value="1"/>
</dbReference>
<dbReference type="CDD" id="cd00093">
    <property type="entry name" value="HTH_XRE"/>
    <property type="match status" value="1"/>
</dbReference>
<evidence type="ECO:0000259" key="4">
    <source>
        <dbReference type="PROSITE" id="PS50943"/>
    </source>
</evidence>
<accession>A0A545SN74</accession>
<evidence type="ECO:0000256" key="1">
    <source>
        <dbReference type="ARBA" id="ARBA00023015"/>
    </source>
</evidence>
<evidence type="ECO:0000313" key="6">
    <source>
        <dbReference type="Proteomes" id="UP000319732"/>
    </source>
</evidence>
<protein>
    <submittedName>
        <fullName evidence="5">LexA family transcriptional regulator</fullName>
    </submittedName>
</protein>
<dbReference type="CDD" id="cd06529">
    <property type="entry name" value="S24_LexA-like"/>
    <property type="match status" value="1"/>
</dbReference>
<dbReference type="InterPro" id="IPR015927">
    <property type="entry name" value="Peptidase_S24_S26A/B/C"/>
</dbReference>
<dbReference type="RefSeq" id="WP_142930141.1">
    <property type="nucleotide sequence ID" value="NZ_ML660117.1"/>
</dbReference>
<keyword evidence="3" id="KW-0804">Transcription</keyword>
<dbReference type="InterPro" id="IPR039418">
    <property type="entry name" value="LexA-like"/>
</dbReference>
<evidence type="ECO:0000313" key="5">
    <source>
        <dbReference type="EMBL" id="TQV66316.1"/>
    </source>
</evidence>
<proteinExistence type="predicted"/>
<dbReference type="OrthoDB" id="5701480at2"/>
<dbReference type="InterPro" id="IPR001387">
    <property type="entry name" value="Cro/C1-type_HTH"/>
</dbReference>
<evidence type="ECO:0000256" key="3">
    <source>
        <dbReference type="ARBA" id="ARBA00023163"/>
    </source>
</evidence>
<dbReference type="Gene3D" id="2.10.109.10">
    <property type="entry name" value="Umud Fragment, subunit A"/>
    <property type="match status" value="1"/>
</dbReference>
<dbReference type="SMART" id="SM00530">
    <property type="entry name" value="HTH_XRE"/>
    <property type="match status" value="1"/>
</dbReference>